<comment type="caution">
    <text evidence="1">The sequence shown here is derived from an EMBL/GenBank/DDBJ whole genome shotgun (WGS) entry which is preliminary data.</text>
</comment>
<name>A0A2V3PLW5_9BACT</name>
<organism evidence="1 2">
    <name type="scientific">Dysgonomonas alginatilytica</name>
    <dbReference type="NCBI Taxonomy" id="1605892"/>
    <lineage>
        <taxon>Bacteria</taxon>
        <taxon>Pseudomonadati</taxon>
        <taxon>Bacteroidota</taxon>
        <taxon>Bacteroidia</taxon>
        <taxon>Bacteroidales</taxon>
        <taxon>Dysgonomonadaceae</taxon>
        <taxon>Dysgonomonas</taxon>
    </lineage>
</organism>
<gene>
    <name evidence="1" type="ORF">CLV62_1257</name>
</gene>
<keyword evidence="2" id="KW-1185">Reference proteome</keyword>
<evidence type="ECO:0000313" key="1">
    <source>
        <dbReference type="EMBL" id="PXV61174.1"/>
    </source>
</evidence>
<dbReference type="EMBL" id="QICL01000025">
    <property type="protein sequence ID" value="PXV61174.1"/>
    <property type="molecule type" value="Genomic_DNA"/>
</dbReference>
<sequence length="378" mass="41628">MAINLIGIAESYKKNLRIIAGDNDPQTKISPVGFLQMLLENNIKTRIDEVKRTGTGHNHEVKLRYMKRGTKADVTDRDDCLTPLSPIWGEATINRTFFSKIGISIKDRELRDWETEASKGLSIGDPSASVSNAMYQTMLSKLQGMFQKINENLLLTQSTKWGINAKTSSSAPQSVTFSNGITIGDGVMKLIRDFQFNEMIGTPLIVGNGSVIDYNMAQMLKVSTDLQGFGRNTTWRAYEDLNSISAWGDNHFGVFAEGSVGFVDFQKYAPGFSHDTGSSIKFRLPFPVMLSDGSVIAMTFDAQLVNNPCNVYDDDDNLLVEEGWGFILSKSYGLFTAPDDMYQSTDRLSGVNGSFHYIGAAQNGTIVAPADGSIWPIT</sequence>
<dbReference type="Proteomes" id="UP000247973">
    <property type="component" value="Unassembled WGS sequence"/>
</dbReference>
<accession>A0A2V3PLW5</accession>
<reference evidence="1 2" key="1">
    <citation type="submission" date="2018-03" db="EMBL/GenBank/DDBJ databases">
        <title>Genomic Encyclopedia of Archaeal and Bacterial Type Strains, Phase II (KMG-II): from individual species to whole genera.</title>
        <authorList>
            <person name="Goeker M."/>
        </authorList>
    </citation>
    <scope>NUCLEOTIDE SEQUENCE [LARGE SCALE GENOMIC DNA]</scope>
    <source>
        <strain evidence="1 2">DSM 100214</strain>
    </source>
</reference>
<dbReference type="RefSeq" id="WP_110311799.1">
    <property type="nucleotide sequence ID" value="NZ_QICL01000025.1"/>
</dbReference>
<dbReference type="AlphaFoldDB" id="A0A2V3PLW5"/>
<protein>
    <submittedName>
        <fullName evidence="1">Uncharacterized protein</fullName>
    </submittedName>
</protein>
<dbReference type="OrthoDB" id="9822393at2"/>
<proteinExistence type="predicted"/>
<evidence type="ECO:0000313" key="2">
    <source>
        <dbReference type="Proteomes" id="UP000247973"/>
    </source>
</evidence>